<organism evidence="1 2">
    <name type="scientific">Vaccinium darrowii</name>
    <dbReference type="NCBI Taxonomy" id="229202"/>
    <lineage>
        <taxon>Eukaryota</taxon>
        <taxon>Viridiplantae</taxon>
        <taxon>Streptophyta</taxon>
        <taxon>Embryophyta</taxon>
        <taxon>Tracheophyta</taxon>
        <taxon>Spermatophyta</taxon>
        <taxon>Magnoliopsida</taxon>
        <taxon>eudicotyledons</taxon>
        <taxon>Gunneridae</taxon>
        <taxon>Pentapetalae</taxon>
        <taxon>asterids</taxon>
        <taxon>Ericales</taxon>
        <taxon>Ericaceae</taxon>
        <taxon>Vaccinioideae</taxon>
        <taxon>Vaccinieae</taxon>
        <taxon>Vaccinium</taxon>
    </lineage>
</organism>
<evidence type="ECO:0000313" key="2">
    <source>
        <dbReference type="Proteomes" id="UP000828048"/>
    </source>
</evidence>
<gene>
    <name evidence="1" type="ORF">Vadar_034373</name>
</gene>
<proteinExistence type="predicted"/>
<protein>
    <submittedName>
        <fullName evidence="1">Uncharacterized protein</fullName>
    </submittedName>
</protein>
<accession>A0ACB7ZGC4</accession>
<name>A0ACB7ZGC4_9ERIC</name>
<dbReference type="EMBL" id="CM037162">
    <property type="protein sequence ID" value="KAH7864829.1"/>
    <property type="molecule type" value="Genomic_DNA"/>
</dbReference>
<keyword evidence="2" id="KW-1185">Reference proteome</keyword>
<evidence type="ECO:0000313" key="1">
    <source>
        <dbReference type="EMBL" id="KAH7864829.1"/>
    </source>
</evidence>
<sequence>MMAMSGDVQEVLIAQLNGNQGRCIRVKVDNDFTKALPRGKRANTLDGKPLWVSFRYEKLLPMCHYCGMVGHDDKVCVEKYNDVHKGVVKENLYGAWLKASPTKATSCRRPEGRAESSLASSDSKGVGYGRSLIQGDDLHNPDNLWKSKYGKRRILWDSNQVAKNSRVLTEKQRVVKEKELARKEELAKAFVEERRLSLSSKAVERKQSKVEELATKPTGVINLSQSSPTQQDKVSGRGFRRITKANVAHMVMQEGNKENTGKSAKRKKNLELVGEKSDEDENQGNSKKQKTTCQDGDLSFAKAETTALLGVETSLIWSSTAP</sequence>
<comment type="caution">
    <text evidence="1">The sequence shown here is derived from an EMBL/GenBank/DDBJ whole genome shotgun (WGS) entry which is preliminary data.</text>
</comment>
<reference evidence="1 2" key="1">
    <citation type="journal article" date="2021" name="Hortic Res">
        <title>High-quality reference genome and annotation aids understanding of berry development for evergreen blueberry (Vaccinium darrowii).</title>
        <authorList>
            <person name="Yu J."/>
            <person name="Hulse-Kemp A.M."/>
            <person name="Babiker E."/>
            <person name="Staton M."/>
        </authorList>
    </citation>
    <scope>NUCLEOTIDE SEQUENCE [LARGE SCALE GENOMIC DNA]</scope>
    <source>
        <strain evidence="2">cv. NJ 8807/NJ 8810</strain>
        <tissue evidence="1">Young leaf</tissue>
    </source>
</reference>
<dbReference type="Proteomes" id="UP000828048">
    <property type="component" value="Chromosome 12"/>
</dbReference>